<protein>
    <submittedName>
        <fullName evidence="2">Type IV pilus assembly protein PilV</fullName>
    </submittedName>
</protein>
<dbReference type="Pfam" id="PF07963">
    <property type="entry name" value="N_methyl"/>
    <property type="match status" value="1"/>
</dbReference>
<accession>A0A4Q7S6B1</accession>
<gene>
    <name evidence="2" type="ORF">EV147_0386</name>
</gene>
<feature type="transmembrane region" description="Helical" evidence="1">
    <location>
        <begin position="12"/>
        <end position="36"/>
    </location>
</feature>
<comment type="caution">
    <text evidence="2">The sequence shown here is derived from an EMBL/GenBank/DDBJ whole genome shotgun (WGS) entry which is preliminary data.</text>
</comment>
<keyword evidence="3" id="KW-1185">Reference proteome</keyword>
<dbReference type="Proteomes" id="UP000291078">
    <property type="component" value="Unassembled WGS sequence"/>
</dbReference>
<evidence type="ECO:0000313" key="3">
    <source>
        <dbReference type="Proteomes" id="UP000291078"/>
    </source>
</evidence>
<reference evidence="2 3" key="1">
    <citation type="journal article" date="2015" name="Stand. Genomic Sci.">
        <title>Genomic Encyclopedia of Bacterial and Archaeal Type Strains, Phase III: the genomes of soil and plant-associated and newly described type strains.</title>
        <authorList>
            <person name="Whitman W.B."/>
            <person name="Woyke T."/>
            <person name="Klenk H.P."/>
            <person name="Zhou Y."/>
            <person name="Lilburn T.G."/>
            <person name="Beck B.J."/>
            <person name="De Vos P."/>
            <person name="Vandamme P."/>
            <person name="Eisen J.A."/>
            <person name="Garrity G."/>
            <person name="Hugenholtz P."/>
            <person name="Kyrpides N.C."/>
        </authorList>
    </citation>
    <scope>NUCLEOTIDE SEQUENCE [LARGE SCALE GENOMIC DNA]</scope>
    <source>
        <strain evidence="2 3">ASC-9842</strain>
    </source>
</reference>
<proteinExistence type="predicted"/>
<keyword evidence="1" id="KW-1133">Transmembrane helix</keyword>
<name>A0A4Q7S6B1_9BURK</name>
<dbReference type="NCBIfam" id="TIGR02523">
    <property type="entry name" value="type_IV_pilV"/>
    <property type="match status" value="1"/>
</dbReference>
<keyword evidence="1" id="KW-0812">Transmembrane</keyword>
<organism evidence="2 3">
    <name type="scientific">Cupriavidus agavae</name>
    <dbReference type="NCBI Taxonomy" id="1001822"/>
    <lineage>
        <taxon>Bacteria</taxon>
        <taxon>Pseudomonadati</taxon>
        <taxon>Pseudomonadota</taxon>
        <taxon>Betaproteobacteria</taxon>
        <taxon>Burkholderiales</taxon>
        <taxon>Burkholderiaceae</taxon>
        <taxon>Cupriavidus</taxon>
    </lineage>
</organism>
<evidence type="ECO:0000256" key="1">
    <source>
        <dbReference type="SAM" id="Phobius"/>
    </source>
</evidence>
<dbReference type="RefSeq" id="WP_130389437.1">
    <property type="nucleotide sequence ID" value="NZ_SGXM01000001.1"/>
</dbReference>
<dbReference type="InterPro" id="IPR012902">
    <property type="entry name" value="N_methyl_site"/>
</dbReference>
<sequence>MGQYRCREAAGFTMLEALVAIVVLAVGVLGVANLLIKSFRFAQQSSYDVVALQLANEMADRLRANDAVTNTAGGYDTFDTNNGIPNLADNANPYRVACGGNAATCAPLTAAFDQAELSRQVQSNLPKGRAVICRDASSFNNDTGFSWNCVPGAGGAASTPLVIKIGWVSRFTESNGSNQPDATDARGNAKPQIAVVVLPGASN</sequence>
<dbReference type="OrthoDB" id="8724817at2"/>
<dbReference type="EMBL" id="SGXM01000001">
    <property type="protein sequence ID" value="RZT41397.1"/>
    <property type="molecule type" value="Genomic_DNA"/>
</dbReference>
<dbReference type="InterPro" id="IPR013362">
    <property type="entry name" value="Pilus_4_PilV"/>
</dbReference>
<evidence type="ECO:0000313" key="2">
    <source>
        <dbReference type="EMBL" id="RZT41397.1"/>
    </source>
</evidence>
<keyword evidence="1" id="KW-0472">Membrane</keyword>
<dbReference type="AlphaFoldDB" id="A0A4Q7S6B1"/>